<keyword evidence="4 5" id="KW-0472">Membrane</keyword>
<evidence type="ECO:0000313" key="7">
    <source>
        <dbReference type="Proteomes" id="UP000823786"/>
    </source>
</evidence>
<dbReference type="EMBL" id="JAGGJV010000005">
    <property type="protein sequence ID" value="MBP1859613.1"/>
    <property type="molecule type" value="Genomic_DNA"/>
</dbReference>
<dbReference type="PANTHER" id="PTHR12714:SF24">
    <property type="entry name" value="SLR1182 PROTEIN"/>
    <property type="match status" value="1"/>
</dbReference>
<organism evidence="6 7">
    <name type="scientific">Rhizobium herbae</name>
    <dbReference type="NCBI Taxonomy" id="508661"/>
    <lineage>
        <taxon>Bacteria</taxon>
        <taxon>Pseudomonadati</taxon>
        <taxon>Pseudomonadota</taxon>
        <taxon>Alphaproteobacteria</taxon>
        <taxon>Hyphomicrobiales</taxon>
        <taxon>Rhizobiaceae</taxon>
        <taxon>Rhizobium/Agrobacterium group</taxon>
        <taxon>Rhizobium</taxon>
    </lineage>
</organism>
<feature type="transmembrane region" description="Helical" evidence="5">
    <location>
        <begin position="45"/>
        <end position="70"/>
    </location>
</feature>
<feature type="transmembrane region" description="Helical" evidence="5">
    <location>
        <begin position="16"/>
        <end position="33"/>
    </location>
</feature>
<accession>A0ABS4ENU3</accession>
<keyword evidence="7" id="KW-1185">Reference proteome</keyword>
<name>A0ABS4ENU3_9HYPH</name>
<keyword evidence="3 5" id="KW-1133">Transmembrane helix</keyword>
<evidence type="ECO:0000313" key="6">
    <source>
        <dbReference type="EMBL" id="MBP1859613.1"/>
    </source>
</evidence>
<evidence type="ECO:0000256" key="4">
    <source>
        <dbReference type="ARBA" id="ARBA00023136"/>
    </source>
</evidence>
<dbReference type="Gene3D" id="1.20.120.1630">
    <property type="match status" value="1"/>
</dbReference>
<dbReference type="InterPro" id="IPR007318">
    <property type="entry name" value="Phopholipid_MeTrfase"/>
</dbReference>
<feature type="transmembrane region" description="Helical" evidence="5">
    <location>
        <begin position="90"/>
        <end position="122"/>
    </location>
</feature>
<comment type="subcellular location">
    <subcellularLocation>
        <location evidence="1">Endomembrane system</location>
        <topology evidence="1">Multi-pass membrane protein</topology>
    </subcellularLocation>
</comment>
<dbReference type="RefSeq" id="WP_209853646.1">
    <property type="nucleotide sequence ID" value="NZ_JAGGJV010000005.1"/>
</dbReference>
<evidence type="ECO:0000256" key="3">
    <source>
        <dbReference type="ARBA" id="ARBA00022989"/>
    </source>
</evidence>
<comment type="caution">
    <text evidence="6">The sequence shown here is derived from an EMBL/GenBank/DDBJ whole genome shotgun (WGS) entry which is preliminary data.</text>
</comment>
<sequence>MNEPLQPAPFLQKRRIASLWLFTIVSLLVLGVSRPSIDEAGDLDIVLDLCGSFLVLAGVFGRLWSILYIGGRKNHQLVTTGPYSITRNPLYFFSVVAIFGISLMFGSVLVAIAVPLVAFGIFRWTAEREARYLQHLFGPQYSRYANATPLFWPKLSLMRSPSQIGITVGTLQSTLRDALFFIVLLPVMELLEYLRVQEHITALFTIP</sequence>
<evidence type="ECO:0000256" key="2">
    <source>
        <dbReference type="ARBA" id="ARBA00022692"/>
    </source>
</evidence>
<evidence type="ECO:0000256" key="5">
    <source>
        <dbReference type="SAM" id="Phobius"/>
    </source>
</evidence>
<protein>
    <submittedName>
        <fullName evidence="6">Protein-S-isoprenylcysteine O-methyltransferase Ste14</fullName>
    </submittedName>
</protein>
<reference evidence="6 7" key="1">
    <citation type="submission" date="2021-03" db="EMBL/GenBank/DDBJ databases">
        <title>Genomic Encyclopedia of Type Strains, Phase IV (KMG-IV): sequencing the most valuable type-strain genomes for metagenomic binning, comparative biology and taxonomic classification.</title>
        <authorList>
            <person name="Goeker M."/>
        </authorList>
    </citation>
    <scope>NUCLEOTIDE SEQUENCE [LARGE SCALE GENOMIC DNA]</scope>
    <source>
        <strain evidence="6 7">DSM 26427</strain>
    </source>
</reference>
<proteinExistence type="predicted"/>
<dbReference type="PANTHER" id="PTHR12714">
    <property type="entry name" value="PROTEIN-S ISOPRENYLCYSTEINE O-METHYLTRANSFERASE"/>
    <property type="match status" value="1"/>
</dbReference>
<keyword evidence="2 5" id="KW-0812">Transmembrane</keyword>
<gene>
    <name evidence="6" type="ORF">J2Z75_003130</name>
</gene>
<evidence type="ECO:0000256" key="1">
    <source>
        <dbReference type="ARBA" id="ARBA00004127"/>
    </source>
</evidence>
<dbReference type="Pfam" id="PF04191">
    <property type="entry name" value="PEMT"/>
    <property type="match status" value="1"/>
</dbReference>
<dbReference type="Proteomes" id="UP000823786">
    <property type="component" value="Unassembled WGS sequence"/>
</dbReference>